<organism evidence="3 4">
    <name type="scientific">Croceimicrobium hydrocarbonivorans</name>
    <dbReference type="NCBI Taxonomy" id="2761580"/>
    <lineage>
        <taxon>Bacteria</taxon>
        <taxon>Pseudomonadati</taxon>
        <taxon>Bacteroidota</taxon>
        <taxon>Flavobacteriia</taxon>
        <taxon>Flavobacteriales</taxon>
        <taxon>Owenweeksiaceae</taxon>
        <taxon>Croceimicrobium</taxon>
    </lineage>
</organism>
<dbReference type="NCBIfam" id="TIGR00236">
    <property type="entry name" value="wecB"/>
    <property type="match status" value="1"/>
</dbReference>
<reference evidence="3 4" key="1">
    <citation type="submission" date="2020-08" db="EMBL/GenBank/DDBJ databases">
        <title>Croceimicrobium hydrocarbonivorans gen. nov., sp. nov., a novel marine bacterium isolated from a bacterial consortium that degrades polyethylene terephthalate.</title>
        <authorList>
            <person name="Liu R."/>
        </authorList>
    </citation>
    <scope>NUCLEOTIDE SEQUENCE [LARGE SCALE GENOMIC DNA]</scope>
    <source>
        <strain evidence="3 4">A20-9</strain>
    </source>
</reference>
<evidence type="ECO:0000256" key="1">
    <source>
        <dbReference type="RuleBase" id="RU003513"/>
    </source>
</evidence>
<dbReference type="CDD" id="cd03786">
    <property type="entry name" value="GTB_UDP-GlcNAc_2-Epimerase"/>
    <property type="match status" value="1"/>
</dbReference>
<keyword evidence="4" id="KW-1185">Reference proteome</keyword>
<protein>
    <submittedName>
        <fullName evidence="3">UDP-N-acetylglucosamine 2-epimerase (Non-hydrolyzing)</fullName>
        <ecNumber evidence="3">5.1.3.14</ecNumber>
    </submittedName>
</protein>
<dbReference type="PANTHER" id="PTHR43174">
    <property type="entry name" value="UDP-N-ACETYLGLUCOSAMINE 2-EPIMERASE"/>
    <property type="match status" value="1"/>
</dbReference>
<accession>A0A7H0VGD1</accession>
<dbReference type="EMBL" id="CP060139">
    <property type="protein sequence ID" value="QNR24779.1"/>
    <property type="molecule type" value="Genomic_DNA"/>
</dbReference>
<dbReference type="KEGG" id="chyd:H4K34_02735"/>
<evidence type="ECO:0000313" key="4">
    <source>
        <dbReference type="Proteomes" id="UP000516305"/>
    </source>
</evidence>
<dbReference type="Proteomes" id="UP000516305">
    <property type="component" value="Chromosome"/>
</dbReference>
<dbReference type="InterPro" id="IPR029767">
    <property type="entry name" value="WecB-like"/>
</dbReference>
<sequence>MKVATVVGARPQFIKAAPLSRALKAAHIEEFIIHTGQHQDANMSGSFFAELGLAEPRYQLSINNLPHGAMTGRMLEQIESILLDEKPDMVVVFGDTNSTLAGALAAKKAGIPVAHIEAGMRSGLDFQPEEINRILTDHLSSLLLTSNEEAKEHLLKEGISEAKIVVSGDLSLDLFNWQKTHRRLPAGLELPSHFALLTLHRQENVDEPARLKAWIEALEKVAKHISIVCPLHPRTQARLDKLGLSLPAQIIPPCGHAEILALTEASSMVLTDSGGLQKEAYFSERPCLTLREATEWTELVEGGSNMLCEPENLENHFLELQSKSLKYPSLYGDGKAAISIAKKIREFIESLPSLS</sequence>
<keyword evidence="1 3" id="KW-0413">Isomerase</keyword>
<dbReference type="AlphaFoldDB" id="A0A7H0VGD1"/>
<gene>
    <name evidence="3" type="primary">wecB</name>
    <name evidence="3" type="ORF">H4K34_02735</name>
</gene>
<dbReference type="SUPFAM" id="SSF53756">
    <property type="entry name" value="UDP-Glycosyltransferase/glycogen phosphorylase"/>
    <property type="match status" value="1"/>
</dbReference>
<dbReference type="Pfam" id="PF02350">
    <property type="entry name" value="Epimerase_2"/>
    <property type="match status" value="1"/>
</dbReference>
<feature type="domain" description="UDP-N-acetylglucosamine 2-epimerase" evidence="2">
    <location>
        <begin position="23"/>
        <end position="344"/>
    </location>
</feature>
<dbReference type="RefSeq" id="WP_210759305.1">
    <property type="nucleotide sequence ID" value="NZ_CP060139.1"/>
</dbReference>
<proteinExistence type="inferred from homology"/>
<name>A0A7H0VGD1_9FLAO</name>
<comment type="similarity">
    <text evidence="1">Belongs to the UDP-N-acetylglucosamine 2-epimerase family.</text>
</comment>
<evidence type="ECO:0000313" key="3">
    <source>
        <dbReference type="EMBL" id="QNR24779.1"/>
    </source>
</evidence>
<dbReference type="Gene3D" id="3.40.50.2000">
    <property type="entry name" value="Glycogen Phosphorylase B"/>
    <property type="match status" value="2"/>
</dbReference>
<evidence type="ECO:0000259" key="2">
    <source>
        <dbReference type="Pfam" id="PF02350"/>
    </source>
</evidence>
<dbReference type="PANTHER" id="PTHR43174:SF1">
    <property type="entry name" value="UDP-N-ACETYLGLUCOSAMINE 2-EPIMERASE"/>
    <property type="match status" value="1"/>
</dbReference>
<dbReference type="GO" id="GO:0008761">
    <property type="term" value="F:UDP-N-acetylglucosamine 2-epimerase activity"/>
    <property type="evidence" value="ECO:0007669"/>
    <property type="project" value="UniProtKB-EC"/>
</dbReference>
<dbReference type="InterPro" id="IPR003331">
    <property type="entry name" value="UDP_GlcNAc_Epimerase_2_dom"/>
</dbReference>
<dbReference type="EC" id="5.1.3.14" evidence="3"/>